<gene>
    <name evidence="13" type="ORF">SKAU_G00169210</name>
</gene>
<dbReference type="Pfam" id="PF03402">
    <property type="entry name" value="V1R"/>
    <property type="match status" value="1"/>
</dbReference>
<comment type="similarity">
    <text evidence="2 11">Belongs to the G-protein coupled receptor 1 family.</text>
</comment>
<evidence type="ECO:0000256" key="11">
    <source>
        <dbReference type="RuleBase" id="RU364061"/>
    </source>
</evidence>
<dbReference type="OrthoDB" id="9606139at2759"/>
<keyword evidence="5 11" id="KW-0812">Transmembrane</keyword>
<dbReference type="GO" id="GO:0005886">
    <property type="term" value="C:plasma membrane"/>
    <property type="evidence" value="ECO:0007669"/>
    <property type="project" value="UniProtKB-SubCell"/>
</dbReference>
<feature type="transmembrane region" description="Helical" evidence="11">
    <location>
        <begin position="21"/>
        <end position="43"/>
    </location>
</feature>
<evidence type="ECO:0000256" key="4">
    <source>
        <dbReference type="ARBA" id="ARBA00022507"/>
    </source>
</evidence>
<feature type="transmembrane region" description="Helical" evidence="11">
    <location>
        <begin position="272"/>
        <end position="292"/>
    </location>
</feature>
<evidence type="ECO:0000256" key="3">
    <source>
        <dbReference type="ARBA" id="ARBA00022475"/>
    </source>
</evidence>
<dbReference type="PROSITE" id="PS50262">
    <property type="entry name" value="G_PROTEIN_RECEP_F1_2"/>
    <property type="match status" value="1"/>
</dbReference>
<dbReference type="GO" id="GO:0016503">
    <property type="term" value="F:pheromone receptor activity"/>
    <property type="evidence" value="ECO:0007669"/>
    <property type="project" value="InterPro"/>
</dbReference>
<keyword evidence="3 11" id="KW-1003">Cell membrane</keyword>
<proteinExistence type="inferred from homology"/>
<keyword evidence="8 11" id="KW-0472">Membrane</keyword>
<keyword evidence="7 11" id="KW-0297">G-protein coupled receptor</keyword>
<evidence type="ECO:0000256" key="10">
    <source>
        <dbReference type="ARBA" id="ARBA00023224"/>
    </source>
</evidence>
<keyword evidence="9 11" id="KW-0675">Receptor</keyword>
<evidence type="ECO:0000313" key="14">
    <source>
        <dbReference type="Proteomes" id="UP001152622"/>
    </source>
</evidence>
<dbReference type="AlphaFoldDB" id="A0A9Q1FK82"/>
<dbReference type="Proteomes" id="UP001152622">
    <property type="component" value="Chromosome 5"/>
</dbReference>
<feature type="transmembrane region" description="Helical" evidence="11">
    <location>
        <begin position="170"/>
        <end position="187"/>
    </location>
</feature>
<evidence type="ECO:0000256" key="8">
    <source>
        <dbReference type="ARBA" id="ARBA00023136"/>
    </source>
</evidence>
<accession>A0A9Q1FK82</accession>
<comment type="subcellular location">
    <subcellularLocation>
        <location evidence="1 11">Cell membrane</location>
        <topology evidence="1 11">Multi-pass membrane protein</topology>
    </subcellularLocation>
</comment>
<feature type="transmembrane region" description="Helical" evidence="11">
    <location>
        <begin position="55"/>
        <end position="80"/>
    </location>
</feature>
<keyword evidence="6 11" id="KW-1133">Transmembrane helix</keyword>
<organism evidence="13 14">
    <name type="scientific">Synaphobranchus kaupii</name>
    <name type="common">Kaup's arrowtooth eel</name>
    <dbReference type="NCBI Taxonomy" id="118154"/>
    <lineage>
        <taxon>Eukaryota</taxon>
        <taxon>Metazoa</taxon>
        <taxon>Chordata</taxon>
        <taxon>Craniata</taxon>
        <taxon>Vertebrata</taxon>
        <taxon>Euteleostomi</taxon>
        <taxon>Actinopterygii</taxon>
        <taxon>Neopterygii</taxon>
        <taxon>Teleostei</taxon>
        <taxon>Anguilliformes</taxon>
        <taxon>Synaphobranchidae</taxon>
        <taxon>Synaphobranchus</taxon>
    </lineage>
</organism>
<dbReference type="Gene3D" id="1.20.1070.10">
    <property type="entry name" value="Rhodopsin 7-helix transmembrane proteins"/>
    <property type="match status" value="1"/>
</dbReference>
<evidence type="ECO:0000256" key="6">
    <source>
        <dbReference type="ARBA" id="ARBA00022989"/>
    </source>
</evidence>
<dbReference type="SUPFAM" id="SSF81321">
    <property type="entry name" value="Family A G protein-coupled receptor-like"/>
    <property type="match status" value="1"/>
</dbReference>
<evidence type="ECO:0000313" key="13">
    <source>
        <dbReference type="EMBL" id="KAJ8360396.1"/>
    </source>
</evidence>
<feature type="transmembrane region" description="Helical" evidence="11">
    <location>
        <begin position="139"/>
        <end position="158"/>
    </location>
</feature>
<evidence type="ECO:0000256" key="2">
    <source>
        <dbReference type="ARBA" id="ARBA00010663"/>
    </source>
</evidence>
<evidence type="ECO:0000256" key="9">
    <source>
        <dbReference type="ARBA" id="ARBA00023170"/>
    </source>
</evidence>
<feature type="domain" description="G-protein coupled receptors family 1 profile" evidence="12">
    <location>
        <begin position="30"/>
        <end position="290"/>
    </location>
</feature>
<name>A0A9Q1FK82_SYNKA</name>
<dbReference type="PANTHER" id="PTHR24062">
    <property type="entry name" value="VOMERONASAL TYPE-1 RECEPTOR"/>
    <property type="match status" value="1"/>
</dbReference>
<comment type="caution">
    <text evidence="13">The sequence shown here is derived from an EMBL/GenBank/DDBJ whole genome shotgun (WGS) entry which is preliminary data.</text>
</comment>
<keyword evidence="4 11" id="KW-0589">Pheromone response</keyword>
<feature type="transmembrane region" description="Helical" evidence="11">
    <location>
        <begin position="199"/>
        <end position="218"/>
    </location>
</feature>
<sequence>MKNGPEGQMEVRLALKAAGFIGLDVVGIPGNLAVLLLFCHLFLAQGHMPHNEFILSQLVFANLMVTVCRGIPQALTALGIDLFFGEHTCRAMIFAYRLGRAMSITLTSLLSSYQCVIIAPPTPGWTWLKRWLPSHLPHAIVFLYGLNMLIQFPAIVFTHAVPANSSLPEFTLNLEFCIVVFPGLLAYRFCGVVNMVRDFAFVALMVWAAVYVMLVLHRHRKQVQGLQGAGRKTEEASRAVLLLVSIYVVLFSLDNVLWVYTLSVSRVHPDISYTRVFFASCYSAISPVLIIATNKKLSTCLRCGSKRKAAENVPSSAVSKASLVTITQ</sequence>
<keyword evidence="10 11" id="KW-0807">Transducer</keyword>
<dbReference type="GO" id="GO:0019236">
    <property type="term" value="P:response to pheromone"/>
    <property type="evidence" value="ECO:0007669"/>
    <property type="project" value="UniProtKB-KW"/>
</dbReference>
<keyword evidence="14" id="KW-1185">Reference proteome</keyword>
<feature type="transmembrane region" description="Helical" evidence="11">
    <location>
        <begin position="101"/>
        <end position="119"/>
    </location>
</feature>
<dbReference type="EMBL" id="JAINUF010000005">
    <property type="protein sequence ID" value="KAJ8360396.1"/>
    <property type="molecule type" value="Genomic_DNA"/>
</dbReference>
<dbReference type="InterPro" id="IPR017452">
    <property type="entry name" value="GPCR_Rhodpsn_7TM"/>
</dbReference>
<protein>
    <recommendedName>
        <fullName evidence="11">Vomeronasal type-1 receptor</fullName>
    </recommendedName>
</protein>
<evidence type="ECO:0000256" key="7">
    <source>
        <dbReference type="ARBA" id="ARBA00023040"/>
    </source>
</evidence>
<feature type="transmembrane region" description="Helical" evidence="11">
    <location>
        <begin position="239"/>
        <end position="260"/>
    </location>
</feature>
<evidence type="ECO:0000256" key="1">
    <source>
        <dbReference type="ARBA" id="ARBA00004651"/>
    </source>
</evidence>
<evidence type="ECO:0000256" key="5">
    <source>
        <dbReference type="ARBA" id="ARBA00022692"/>
    </source>
</evidence>
<evidence type="ECO:0000259" key="12">
    <source>
        <dbReference type="PROSITE" id="PS50262"/>
    </source>
</evidence>
<dbReference type="InterPro" id="IPR004072">
    <property type="entry name" value="Vmron_rcpt_1"/>
</dbReference>
<reference evidence="13" key="1">
    <citation type="journal article" date="2023" name="Science">
        <title>Genome structures resolve the early diversification of teleost fishes.</title>
        <authorList>
            <person name="Parey E."/>
            <person name="Louis A."/>
            <person name="Montfort J."/>
            <person name="Bouchez O."/>
            <person name="Roques C."/>
            <person name="Iampietro C."/>
            <person name="Lluch J."/>
            <person name="Castinel A."/>
            <person name="Donnadieu C."/>
            <person name="Desvignes T."/>
            <person name="Floi Bucao C."/>
            <person name="Jouanno E."/>
            <person name="Wen M."/>
            <person name="Mejri S."/>
            <person name="Dirks R."/>
            <person name="Jansen H."/>
            <person name="Henkel C."/>
            <person name="Chen W.J."/>
            <person name="Zahm M."/>
            <person name="Cabau C."/>
            <person name="Klopp C."/>
            <person name="Thompson A.W."/>
            <person name="Robinson-Rechavi M."/>
            <person name="Braasch I."/>
            <person name="Lecointre G."/>
            <person name="Bobe J."/>
            <person name="Postlethwait J.H."/>
            <person name="Berthelot C."/>
            <person name="Roest Crollius H."/>
            <person name="Guiguen Y."/>
        </authorList>
    </citation>
    <scope>NUCLEOTIDE SEQUENCE</scope>
    <source>
        <strain evidence="13">WJC10195</strain>
    </source>
</reference>